<dbReference type="InterPro" id="IPR036942">
    <property type="entry name" value="Beta-barrel_TonB_sf"/>
</dbReference>
<evidence type="ECO:0000256" key="14">
    <source>
        <dbReference type="RuleBase" id="RU003357"/>
    </source>
</evidence>
<feature type="domain" description="TonB-dependent receptor-like beta-barrel" evidence="16">
    <location>
        <begin position="190"/>
        <end position="620"/>
    </location>
</feature>
<dbReference type="Proteomes" id="UP000255098">
    <property type="component" value="Unassembled WGS sequence"/>
</dbReference>
<dbReference type="PANTHER" id="PTHR30069">
    <property type="entry name" value="TONB-DEPENDENT OUTER MEMBRANE RECEPTOR"/>
    <property type="match status" value="1"/>
</dbReference>
<evidence type="ECO:0000256" key="7">
    <source>
        <dbReference type="ARBA" id="ARBA00022737"/>
    </source>
</evidence>
<keyword evidence="7" id="KW-0677">Repeat</keyword>
<evidence type="ECO:0000256" key="5">
    <source>
        <dbReference type="ARBA" id="ARBA00022692"/>
    </source>
</evidence>
<feature type="chain" id="PRO_5016912630" evidence="15">
    <location>
        <begin position="21"/>
        <end position="646"/>
    </location>
</feature>
<accession>A0A379AST3</accession>
<evidence type="ECO:0000256" key="12">
    <source>
        <dbReference type="PROSITE-ProRule" id="PRU01360"/>
    </source>
</evidence>
<dbReference type="RefSeq" id="WP_115249896.1">
    <property type="nucleotide sequence ID" value="NZ_UGSP01000001.1"/>
</dbReference>
<dbReference type="GO" id="GO:0015344">
    <property type="term" value="F:siderophore uptake transmembrane transporter activity"/>
    <property type="evidence" value="ECO:0007669"/>
    <property type="project" value="TreeGrafter"/>
</dbReference>
<dbReference type="Pfam" id="PF00593">
    <property type="entry name" value="TonB_dep_Rec_b-barrel"/>
    <property type="match status" value="1"/>
</dbReference>
<organism evidence="18 19">
    <name type="scientific">Avibacterium avium</name>
    <name type="common">Pasteurella avium</name>
    <dbReference type="NCBI Taxonomy" id="751"/>
    <lineage>
        <taxon>Bacteria</taxon>
        <taxon>Pseudomonadati</taxon>
        <taxon>Pseudomonadota</taxon>
        <taxon>Gammaproteobacteria</taxon>
        <taxon>Pasteurellales</taxon>
        <taxon>Pasteurellaceae</taxon>
        <taxon>Avibacterium</taxon>
    </lineage>
</organism>
<proteinExistence type="inferred from homology"/>
<dbReference type="AlphaFoldDB" id="A0A379AST3"/>
<feature type="domain" description="TonB-dependent receptor plug" evidence="17">
    <location>
        <begin position="46"/>
        <end position="151"/>
    </location>
</feature>
<evidence type="ECO:0000256" key="10">
    <source>
        <dbReference type="ARBA" id="ARBA00023170"/>
    </source>
</evidence>
<comment type="subcellular location">
    <subcellularLocation>
        <location evidence="1 12">Cell outer membrane</location>
        <topology evidence="1 12">Multi-pass membrane protein</topology>
    </subcellularLocation>
</comment>
<evidence type="ECO:0000256" key="6">
    <source>
        <dbReference type="ARBA" id="ARBA00022729"/>
    </source>
</evidence>
<evidence type="ECO:0000259" key="17">
    <source>
        <dbReference type="Pfam" id="PF07715"/>
    </source>
</evidence>
<keyword evidence="11 12" id="KW-0998">Cell outer membrane</keyword>
<keyword evidence="6 15" id="KW-0732">Signal</keyword>
<evidence type="ECO:0000259" key="16">
    <source>
        <dbReference type="Pfam" id="PF00593"/>
    </source>
</evidence>
<keyword evidence="5 12" id="KW-0812">Transmembrane</keyword>
<evidence type="ECO:0000256" key="11">
    <source>
        <dbReference type="ARBA" id="ARBA00023237"/>
    </source>
</evidence>
<evidence type="ECO:0000256" key="4">
    <source>
        <dbReference type="ARBA" id="ARBA00022452"/>
    </source>
</evidence>
<evidence type="ECO:0000313" key="19">
    <source>
        <dbReference type="Proteomes" id="UP000255098"/>
    </source>
</evidence>
<evidence type="ECO:0000313" key="18">
    <source>
        <dbReference type="EMBL" id="SUB24757.1"/>
    </source>
</evidence>
<name>A0A379AST3_AVIAV</name>
<dbReference type="CDD" id="cd01347">
    <property type="entry name" value="ligand_gated_channel"/>
    <property type="match status" value="1"/>
</dbReference>
<dbReference type="InterPro" id="IPR037066">
    <property type="entry name" value="Plug_dom_sf"/>
</dbReference>
<dbReference type="Gene3D" id="2.40.170.20">
    <property type="entry name" value="TonB-dependent receptor, beta-barrel domain"/>
    <property type="match status" value="1"/>
</dbReference>
<evidence type="ECO:0000256" key="1">
    <source>
        <dbReference type="ARBA" id="ARBA00004571"/>
    </source>
</evidence>
<reference evidence="18 19" key="1">
    <citation type="submission" date="2018-06" db="EMBL/GenBank/DDBJ databases">
        <authorList>
            <consortium name="Pathogen Informatics"/>
            <person name="Doyle S."/>
        </authorList>
    </citation>
    <scope>NUCLEOTIDE SEQUENCE [LARGE SCALE GENOMIC DNA]</scope>
    <source>
        <strain evidence="19">NCTC 11297</strain>
    </source>
</reference>
<protein>
    <submittedName>
        <fullName evidence="18">TonB-dependent receptor, beta-barrel domain protein</fullName>
    </submittedName>
</protein>
<keyword evidence="4 12" id="KW-1134">Transmembrane beta strand</keyword>
<dbReference type="InterPro" id="IPR000531">
    <property type="entry name" value="Beta-barrel_TonB"/>
</dbReference>
<dbReference type="InterPro" id="IPR039426">
    <property type="entry name" value="TonB-dep_rcpt-like"/>
</dbReference>
<keyword evidence="9 12" id="KW-0472">Membrane</keyword>
<dbReference type="PROSITE" id="PS52016">
    <property type="entry name" value="TONB_DEPENDENT_REC_3"/>
    <property type="match status" value="1"/>
</dbReference>
<dbReference type="GO" id="GO:0044718">
    <property type="term" value="P:siderophore transmembrane transport"/>
    <property type="evidence" value="ECO:0007669"/>
    <property type="project" value="TreeGrafter"/>
</dbReference>
<dbReference type="SUPFAM" id="SSF56935">
    <property type="entry name" value="Porins"/>
    <property type="match status" value="1"/>
</dbReference>
<evidence type="ECO:0000256" key="13">
    <source>
        <dbReference type="PROSITE-ProRule" id="PRU10144"/>
    </source>
</evidence>
<evidence type="ECO:0000256" key="3">
    <source>
        <dbReference type="ARBA" id="ARBA00022448"/>
    </source>
</evidence>
<dbReference type="InterPro" id="IPR012910">
    <property type="entry name" value="Plug_dom"/>
</dbReference>
<keyword evidence="8 14" id="KW-0798">TonB box</keyword>
<dbReference type="Gene3D" id="2.170.130.10">
    <property type="entry name" value="TonB-dependent receptor, plug domain"/>
    <property type="match status" value="1"/>
</dbReference>
<evidence type="ECO:0000256" key="15">
    <source>
        <dbReference type="SAM" id="SignalP"/>
    </source>
</evidence>
<comment type="similarity">
    <text evidence="2">Belongs to the TonB-dependent receptor family. Hemoglobin/haptoglobin binding protein subfamily.</text>
</comment>
<keyword evidence="19" id="KW-1185">Reference proteome</keyword>
<dbReference type="InterPro" id="IPR010917">
    <property type="entry name" value="TonB_rcpt_CS"/>
</dbReference>
<keyword evidence="3 12" id="KW-0813">Transport</keyword>
<dbReference type="GO" id="GO:0009279">
    <property type="term" value="C:cell outer membrane"/>
    <property type="evidence" value="ECO:0007669"/>
    <property type="project" value="UniProtKB-SubCell"/>
</dbReference>
<dbReference type="PANTHER" id="PTHR30069:SF29">
    <property type="entry name" value="HEMOGLOBIN AND HEMOGLOBIN-HAPTOGLOBIN-BINDING PROTEIN 1-RELATED"/>
    <property type="match status" value="1"/>
</dbReference>
<gene>
    <name evidence="18" type="primary">btuB</name>
    <name evidence="18" type="ORF">NCTC11297_01812</name>
</gene>
<evidence type="ECO:0000256" key="9">
    <source>
        <dbReference type="ARBA" id="ARBA00023136"/>
    </source>
</evidence>
<dbReference type="GeneID" id="300133998"/>
<evidence type="ECO:0000256" key="2">
    <source>
        <dbReference type="ARBA" id="ARBA00008143"/>
    </source>
</evidence>
<dbReference type="EMBL" id="UGSP01000001">
    <property type="protein sequence ID" value="SUB24757.1"/>
    <property type="molecule type" value="Genomic_DNA"/>
</dbReference>
<dbReference type="Pfam" id="PF07715">
    <property type="entry name" value="Plug"/>
    <property type="match status" value="1"/>
</dbReference>
<feature type="short sequence motif" description="TonB C-terminal box" evidence="13">
    <location>
        <begin position="629"/>
        <end position="646"/>
    </location>
</feature>
<evidence type="ECO:0000256" key="8">
    <source>
        <dbReference type="ARBA" id="ARBA00023077"/>
    </source>
</evidence>
<sequence>MQKNIITTAILLSFSTALYAAENAAQSEQLAPIYVYSAYATPVSEDQTASSVTVLTEKDFAERNATYVSDVLKTVPSVAMGALGGRGTLTSLYLRGADSNQTAVIIDGVKVNPVSGYGYDFGGLSLSNIDRIEVLRGEQSALWGSDAMGGVVYITTNSGLYKDKPFNVDFDLGTGSKGTYDGSLTLSGQQNGFYYSLHGDSHRTKGISAFSSDRFHYTAEDGSSVSTGGAKERDKFHRDALSLRMGYDDGEKGIDLLASHFSQTAHFDNLYATETVFDDYTRTRETTFKLSGYVGSEKELFKHKASVSHQKTDSDTLGRYPSSYDAKKLNANYQLDINFDREGELQQALSLLTEYQRSSYYDFGSYGDSEKHLIEKSVAAEYRLFSENDHSLSLSGRYIDSNQYDNSFTGRIAGTYRVLQNLKAHASFGTAIQNPTITEYYGYSSYILPNPNLKPEKSKGGDIGLLFETTDKRHSLDVTYFARNVKNFIESEKLPNYRSYYVNKDGTTKIKGVEIAYNGKITDDLSAYANYTYTQTKDSNGQALVRRPKHMANLGLAYQITEALGANVNVNYVGKRIDTYFDETTYDSSRVKMPSYTLVSLGANYQVTPNLNVYANLNNLFDKKYESVAGYGQYGRTLYVGLKGSF</sequence>
<dbReference type="PROSITE" id="PS01156">
    <property type="entry name" value="TONB_DEPENDENT_REC_2"/>
    <property type="match status" value="1"/>
</dbReference>
<keyword evidence="10 18" id="KW-0675">Receptor</keyword>
<feature type="signal peptide" evidence="15">
    <location>
        <begin position="1"/>
        <end position="20"/>
    </location>
</feature>